<evidence type="ECO:0000313" key="1">
    <source>
        <dbReference type="EMBL" id="GBO10014.1"/>
    </source>
</evidence>
<dbReference type="Proteomes" id="UP000499080">
    <property type="component" value="Unassembled WGS sequence"/>
</dbReference>
<reference evidence="1 2" key="1">
    <citation type="journal article" date="2019" name="Sci. Rep.">
        <title>Orb-weaving spider Araneus ventricosus genome elucidates the spidroin gene catalogue.</title>
        <authorList>
            <person name="Kono N."/>
            <person name="Nakamura H."/>
            <person name="Ohtoshi R."/>
            <person name="Moran D.A.P."/>
            <person name="Shinohara A."/>
            <person name="Yoshida Y."/>
            <person name="Fujiwara M."/>
            <person name="Mori M."/>
            <person name="Tomita M."/>
            <person name="Arakawa K."/>
        </authorList>
    </citation>
    <scope>NUCLEOTIDE SEQUENCE [LARGE SCALE GENOMIC DNA]</scope>
</reference>
<evidence type="ECO:0000313" key="2">
    <source>
        <dbReference type="Proteomes" id="UP000499080"/>
    </source>
</evidence>
<organism evidence="1 2">
    <name type="scientific">Araneus ventricosus</name>
    <name type="common">Orbweaver spider</name>
    <name type="synonym">Epeira ventricosa</name>
    <dbReference type="NCBI Taxonomy" id="182803"/>
    <lineage>
        <taxon>Eukaryota</taxon>
        <taxon>Metazoa</taxon>
        <taxon>Ecdysozoa</taxon>
        <taxon>Arthropoda</taxon>
        <taxon>Chelicerata</taxon>
        <taxon>Arachnida</taxon>
        <taxon>Araneae</taxon>
        <taxon>Araneomorphae</taxon>
        <taxon>Entelegynae</taxon>
        <taxon>Araneoidea</taxon>
        <taxon>Araneidae</taxon>
        <taxon>Araneus</taxon>
    </lineage>
</organism>
<name>A0A4Y2UD38_ARAVE</name>
<sequence length="99" mass="10850">MTRTIPELASPSPNFRTLAVRRLLASTYHLACPRPRCSIGKVSALGPEGSRFETRFHSRVCGLLHVKSHVETKRPPVGVTWEFGEGMPGQMSSSSSDRG</sequence>
<dbReference type="EMBL" id="BGPR01035263">
    <property type="protein sequence ID" value="GBO10014.1"/>
    <property type="molecule type" value="Genomic_DNA"/>
</dbReference>
<proteinExistence type="predicted"/>
<keyword evidence="2" id="KW-1185">Reference proteome</keyword>
<gene>
    <name evidence="1" type="ORF">AVEN_139518_1</name>
</gene>
<accession>A0A4Y2UD38</accession>
<protein>
    <submittedName>
        <fullName evidence="1">Uncharacterized protein</fullName>
    </submittedName>
</protein>
<comment type="caution">
    <text evidence="1">The sequence shown here is derived from an EMBL/GenBank/DDBJ whole genome shotgun (WGS) entry which is preliminary data.</text>
</comment>
<dbReference type="AlphaFoldDB" id="A0A4Y2UD38"/>